<evidence type="ECO:0000256" key="7">
    <source>
        <dbReference type="PIRSR" id="PIRSR038994-2"/>
    </source>
</evidence>
<accession>A0A9X1M6A6</accession>
<evidence type="ECO:0000259" key="9">
    <source>
        <dbReference type="Pfam" id="PF01979"/>
    </source>
</evidence>
<feature type="binding site" evidence="7">
    <location>
        <position position="286"/>
    </location>
    <ligand>
        <name>substrate</name>
    </ligand>
</feature>
<evidence type="ECO:0000256" key="5">
    <source>
        <dbReference type="PIRNR" id="PIRNR038994"/>
    </source>
</evidence>
<gene>
    <name evidence="10" type="ORF">LJ751_17295</name>
</gene>
<feature type="binding site" evidence="7">
    <location>
        <position position="259"/>
    </location>
    <ligand>
        <name>substrate</name>
    </ligand>
</feature>
<feature type="active site" description="Proton donor/acceptor" evidence="6">
    <location>
        <position position="309"/>
    </location>
</feature>
<dbReference type="Gene3D" id="3.20.20.140">
    <property type="entry name" value="Metal-dependent hydrolases"/>
    <property type="match status" value="1"/>
</dbReference>
<dbReference type="PANTHER" id="PTHR11113:SF14">
    <property type="entry name" value="N-ACETYLGLUCOSAMINE-6-PHOSPHATE DEACETYLASE"/>
    <property type="match status" value="1"/>
</dbReference>
<protein>
    <submittedName>
        <fullName evidence="10">Amidohydrolase family protein</fullName>
    </submittedName>
</protein>
<comment type="caution">
    <text evidence="10">The sequence shown here is derived from an EMBL/GenBank/DDBJ whole genome shotgun (WGS) entry which is preliminary data.</text>
</comment>
<dbReference type="Proteomes" id="UP001139264">
    <property type="component" value="Unassembled WGS sequence"/>
</dbReference>
<dbReference type="PIRSF" id="PIRSF038994">
    <property type="entry name" value="NagA"/>
    <property type="match status" value="1"/>
</dbReference>
<dbReference type="InterPro" id="IPR006680">
    <property type="entry name" value="Amidohydro-rel"/>
</dbReference>
<dbReference type="InterPro" id="IPR003764">
    <property type="entry name" value="GlcNAc_6-P_deAcase"/>
</dbReference>
<keyword evidence="4 5" id="KW-0119">Carbohydrate metabolism</keyword>
<feature type="binding site" evidence="7">
    <location>
        <position position="155"/>
    </location>
    <ligand>
        <name>substrate</name>
    </ligand>
</feature>
<dbReference type="Gene3D" id="2.30.40.10">
    <property type="entry name" value="Urease, subunit C, domain 1"/>
    <property type="match status" value="1"/>
</dbReference>
<dbReference type="SUPFAM" id="SSF51338">
    <property type="entry name" value="Composite domain of metallo-dependent hydrolases"/>
    <property type="match status" value="1"/>
</dbReference>
<evidence type="ECO:0000256" key="3">
    <source>
        <dbReference type="ARBA" id="ARBA00022801"/>
    </source>
</evidence>
<evidence type="ECO:0000256" key="1">
    <source>
        <dbReference type="ARBA" id="ARBA00010716"/>
    </source>
</evidence>
<feature type="binding site" evidence="8">
    <location>
        <position position="144"/>
    </location>
    <ligand>
        <name>Zn(2+)</name>
        <dbReference type="ChEBI" id="CHEBI:29105"/>
    </ligand>
</feature>
<dbReference type="InterPro" id="IPR011059">
    <property type="entry name" value="Metal-dep_hydrolase_composite"/>
</dbReference>
<sequence length="417" mass="42367">MKPVNHTQPVTVVRGRVLLGSRVVENSVVAVAGTAIIYAGLETGLPDALTAAGIAASDVTTLVLAPGQLVAPGLVDVHNHGGYGVDFLSADAVAARSSLHRMHSAGTTTVLASLVTASPADLFAGLDMFAGLAETGDVAGIHLEGPFLSAARCGAQDPRWLRSPDADFAEQLITAARGHLRTMTYAPELPGAPDLVDLLISHSVIPSLGHTAASADDAGASLKRAAFGLGSRHGAVAGRRAAVPTVTHLFNGMDPLHHRSPGAVAAALRAARAGTAIVELIADNTHLDPYLVASMFELLGADNIVLVTDAMAAAGLSDGQYRLGPAEVSVSDGVARLQSGALAGGTASMLDLVRNAVAAGVPMEDALHSATTVPARILGMSGRIGTLAAGASADLLLLDANLRLSRVLRRGVWISEG</sequence>
<feature type="binding site" evidence="8">
    <location>
        <position position="210"/>
    </location>
    <ligand>
        <name>Zn(2+)</name>
        <dbReference type="ChEBI" id="CHEBI:29105"/>
    </ligand>
</feature>
<evidence type="ECO:0000313" key="10">
    <source>
        <dbReference type="EMBL" id="MCC3271084.1"/>
    </source>
</evidence>
<dbReference type="RefSeq" id="WP_227909294.1">
    <property type="nucleotide sequence ID" value="NZ_CP095461.1"/>
</dbReference>
<evidence type="ECO:0000256" key="6">
    <source>
        <dbReference type="PIRSR" id="PIRSR038994-1"/>
    </source>
</evidence>
<organism evidence="10 11">
    <name type="scientific">Arthrobacter gengyunqii</name>
    <dbReference type="NCBI Taxonomy" id="2886940"/>
    <lineage>
        <taxon>Bacteria</taxon>
        <taxon>Bacillati</taxon>
        <taxon>Actinomycetota</taxon>
        <taxon>Actinomycetes</taxon>
        <taxon>Micrococcales</taxon>
        <taxon>Micrococcaceae</taxon>
        <taxon>Arthrobacter</taxon>
    </lineage>
</organism>
<evidence type="ECO:0000256" key="8">
    <source>
        <dbReference type="PIRSR" id="PIRSR038994-3"/>
    </source>
</evidence>
<evidence type="ECO:0000256" key="4">
    <source>
        <dbReference type="ARBA" id="ARBA00023277"/>
    </source>
</evidence>
<dbReference type="Pfam" id="PF01979">
    <property type="entry name" value="Amidohydro_1"/>
    <property type="match status" value="1"/>
</dbReference>
<reference evidence="10" key="1">
    <citation type="submission" date="2021-10" db="EMBL/GenBank/DDBJ databases">
        <title>Novel species in genus Arthrobacter.</title>
        <authorList>
            <person name="Liu Y."/>
        </authorList>
    </citation>
    <scope>NUCLEOTIDE SEQUENCE</scope>
    <source>
        <strain evidence="10">Zg-Y809</strain>
    </source>
</reference>
<dbReference type="AlphaFoldDB" id="A0A9X1M6A6"/>
<dbReference type="GO" id="GO:0008448">
    <property type="term" value="F:N-acetylglucosamine-6-phosphate deacetylase activity"/>
    <property type="evidence" value="ECO:0007669"/>
    <property type="project" value="InterPro"/>
</dbReference>
<comment type="similarity">
    <text evidence="1 5">Belongs to the metallo-dependent hydrolases superfamily. NagA family.</text>
</comment>
<proteinExistence type="inferred from homology"/>
<dbReference type="InterPro" id="IPR032466">
    <property type="entry name" value="Metal_Hydrolase"/>
</dbReference>
<evidence type="ECO:0000256" key="2">
    <source>
        <dbReference type="ARBA" id="ARBA00022723"/>
    </source>
</evidence>
<feature type="binding site" evidence="7">
    <location>
        <begin position="251"/>
        <end position="252"/>
    </location>
    <ligand>
        <name>substrate</name>
    </ligand>
</feature>
<keyword evidence="3 5" id="KW-0378">Hydrolase</keyword>
<dbReference type="GO" id="GO:0006046">
    <property type="term" value="P:N-acetylglucosamine catabolic process"/>
    <property type="evidence" value="ECO:0007669"/>
    <property type="project" value="TreeGrafter"/>
</dbReference>
<dbReference type="EMBL" id="JAJFZP010000019">
    <property type="protein sequence ID" value="MCC3271084.1"/>
    <property type="molecule type" value="Genomic_DNA"/>
</dbReference>
<dbReference type="SUPFAM" id="SSF51556">
    <property type="entry name" value="Metallo-dependent hydrolases"/>
    <property type="match status" value="1"/>
</dbReference>
<feature type="domain" description="Amidohydrolase-related" evidence="9">
    <location>
        <begin position="70"/>
        <end position="400"/>
    </location>
</feature>
<comment type="cofactor">
    <cofactor evidence="8">
        <name>a divalent metal cation</name>
        <dbReference type="ChEBI" id="CHEBI:60240"/>
    </cofactor>
    <text evidence="8">Binds 1 divalent metal cation per subunit.</text>
</comment>
<evidence type="ECO:0000313" key="11">
    <source>
        <dbReference type="Proteomes" id="UP001139264"/>
    </source>
</evidence>
<feature type="binding site" evidence="8">
    <location>
        <position position="248"/>
    </location>
    <ligand>
        <name>Zn(2+)</name>
        <dbReference type="ChEBI" id="CHEBI:29105"/>
    </ligand>
</feature>
<dbReference type="PANTHER" id="PTHR11113">
    <property type="entry name" value="N-ACETYLGLUCOSAMINE-6-PHOSPHATE DEACETYLASE"/>
    <property type="match status" value="1"/>
</dbReference>
<keyword evidence="2 8" id="KW-0479">Metal-binding</keyword>
<name>A0A9X1M6A6_9MICC</name>
<feature type="binding site" evidence="7">
    <location>
        <begin position="342"/>
        <end position="344"/>
    </location>
    <ligand>
        <name>substrate</name>
    </ligand>
</feature>
<dbReference type="GO" id="GO:0046872">
    <property type="term" value="F:metal ion binding"/>
    <property type="evidence" value="ECO:0007669"/>
    <property type="project" value="UniProtKB-KW"/>
</dbReference>